<organism evidence="1 2">
    <name type="scientific">Thioalkalivibrio paradoxus ARh 1</name>
    <dbReference type="NCBI Taxonomy" id="713585"/>
    <lineage>
        <taxon>Bacteria</taxon>
        <taxon>Pseudomonadati</taxon>
        <taxon>Pseudomonadota</taxon>
        <taxon>Gammaproteobacteria</taxon>
        <taxon>Chromatiales</taxon>
        <taxon>Ectothiorhodospiraceae</taxon>
        <taxon>Thioalkalivibrio</taxon>
    </lineage>
</organism>
<sequence length="372" mass="38957">MTAISVHMGTAGNLFRALLLIAALAGLMVLALDPRPWERLGSALAPFEILVASERLTVTPATAREMVRQSQAHATAGSTEAEARVRALLAAELDPLFAELSARIPDYADWYFSVSGEYARMLMPVLQRIGVRDGDYLADRALTLVFGGEAFDRELTAIDARAQSVLAGHVQALHARWLQDLMELAANGQPPARERAPAEQLSLDALATEISGHGSSEFLQRISTSTAAAGGAGVTAPALARLLVQPGGAALTASAAAAKGAGRGAAKAGAAGATALGCAATGPAALPCALAVGGASWLAADWALLSVDEWRYRDALIADWERRLEGLRADLEAAMLERYLDAIAAWRGAMHLEIERSFSPIESVRSSAGGRT</sequence>
<name>W0DTB6_9GAMM</name>
<dbReference type="RefSeq" id="WP_006748318.1">
    <property type="nucleotide sequence ID" value="NZ_CP007029.1"/>
</dbReference>
<dbReference type="AlphaFoldDB" id="W0DTB6"/>
<protein>
    <submittedName>
        <fullName evidence="1">Uncharacterized protein</fullName>
    </submittedName>
</protein>
<dbReference type="EMBL" id="CP007029">
    <property type="protein sequence ID" value="AHF00126.1"/>
    <property type="molecule type" value="Genomic_DNA"/>
</dbReference>
<gene>
    <name evidence="1" type="ORF">THITH_09965</name>
</gene>
<proteinExistence type="predicted"/>
<evidence type="ECO:0000313" key="2">
    <source>
        <dbReference type="Proteomes" id="UP000005289"/>
    </source>
</evidence>
<accession>W0DTB6</accession>
<evidence type="ECO:0000313" key="1">
    <source>
        <dbReference type="EMBL" id="AHF00126.1"/>
    </source>
</evidence>
<keyword evidence="2" id="KW-1185">Reference proteome</keyword>
<reference evidence="1 2" key="1">
    <citation type="submission" date="2013-12" db="EMBL/GenBank/DDBJ databases">
        <authorList>
            <consortium name="DOE Joint Genome Institute"/>
            <person name="Muyzer G."/>
            <person name="Huntemann M."/>
            <person name="Han J."/>
            <person name="Chen A."/>
            <person name="Kyrpides N."/>
            <person name="Mavromatis K."/>
            <person name="Markowitz V."/>
            <person name="Palaniappan K."/>
            <person name="Ivanova N."/>
            <person name="Schaumberg A."/>
            <person name="Pati A."/>
            <person name="Liolios K."/>
            <person name="Nordberg H.P."/>
            <person name="Cantor M.N."/>
            <person name="Hua S.X."/>
            <person name="Woyke T."/>
        </authorList>
    </citation>
    <scope>NUCLEOTIDE SEQUENCE [LARGE SCALE GENOMIC DNA]</scope>
    <source>
        <strain evidence="1 2">ARh 1</strain>
    </source>
</reference>
<dbReference type="HOGENOM" id="CLU_760620_0_0_6"/>
<dbReference type="STRING" id="713585.THITH_09965"/>
<dbReference type="KEGG" id="tti:THITH_09965"/>
<dbReference type="Proteomes" id="UP000005289">
    <property type="component" value="Chromosome"/>
</dbReference>